<evidence type="ECO:0000313" key="1">
    <source>
        <dbReference type="EMBL" id="CAA6802470.1"/>
    </source>
</evidence>
<accession>A0A6S6RZ72</accession>
<name>A0A6S6RZ72_9BACT</name>
<reference evidence="1" key="1">
    <citation type="submission" date="2020-01" db="EMBL/GenBank/DDBJ databases">
        <authorList>
            <person name="Meier V. D."/>
            <person name="Meier V D."/>
        </authorList>
    </citation>
    <scope>NUCLEOTIDE SEQUENCE</scope>
    <source>
        <strain evidence="1">HLG_WM_MAG_01</strain>
    </source>
</reference>
<dbReference type="EMBL" id="CACVAS010000021">
    <property type="protein sequence ID" value="CAA6802470.1"/>
    <property type="molecule type" value="Genomic_DNA"/>
</dbReference>
<gene>
    <name evidence="1" type="ORF">HELGO_WM75631</name>
</gene>
<organism evidence="1">
    <name type="scientific">uncultured Sulfurovum sp</name>
    <dbReference type="NCBI Taxonomy" id="269237"/>
    <lineage>
        <taxon>Bacteria</taxon>
        <taxon>Pseudomonadati</taxon>
        <taxon>Campylobacterota</taxon>
        <taxon>Epsilonproteobacteria</taxon>
        <taxon>Campylobacterales</taxon>
        <taxon>Sulfurovaceae</taxon>
        <taxon>Sulfurovum</taxon>
        <taxon>environmental samples</taxon>
    </lineage>
</organism>
<protein>
    <submittedName>
        <fullName evidence="1">Uncharacterized protein</fullName>
    </submittedName>
</protein>
<dbReference type="AlphaFoldDB" id="A0A6S6RZ72"/>
<sequence length="121" mass="14036">MKKWSLSKAPVAKMFKSYLIKWLNKSGHFINIYCPFQQRGMEYILDYNNPKKTIIEEPHGGLQGFVADIMQTDYEDTAVTNALIYLGLLKYKNAPITKAELNAFGLKLPIEYPILLEYREQ</sequence>
<proteinExistence type="predicted"/>